<name>A0AAU8MHA3_9CAUD</name>
<evidence type="ECO:0000313" key="1">
    <source>
        <dbReference type="EMBL" id="XCO00048.1"/>
    </source>
</evidence>
<accession>A0AAU8MHA3</accession>
<dbReference type="EMBL" id="PP965495">
    <property type="protein sequence ID" value="XCO00048.1"/>
    <property type="molecule type" value="Genomic_DNA"/>
</dbReference>
<proteinExistence type="predicted"/>
<protein>
    <submittedName>
        <fullName evidence="1">Stabilization protein</fullName>
    </submittedName>
</protein>
<sequence>MGNIITKLNLNRTPNLVENNSLVFAKNIRIDVDGTIHKDYSINPMSIVQGSNTAKMYDNILIRIIADFNTIIDSSNSDETLKECTIYFLDKIKTVVNYKDNYTKNYKTGSFRIIDIIPNSNEFYLFIDGIYTTQVEGSDADVHQENMIIRFDEETNLFYPCDCNWTYSGGNIDGCVINNLLGEKIINIGESNSSNLVPLKCINLAKSHYTDDESIYTQSPNIPITNLGFGGIFSFTIPNGVYQFFVRYKIRDGFYTDWFPASKELFAGNKNKTITNYGTLEYVNTHLDSDKSFIFAVNHLYIQYSKNYESFQIGFILSHDDAIYARAWKHFDFIQSTIKFDYRAYDAEEIEVTDLTRSTFALYNVGNITSFKNKLYVSNYVETNFNENLQDTANHIAIGLAEVGASPGYSSYQVHTETFGFKQYISAFKLSDKEDFTDIGGKNGIIDKMLNDNTKSPTPRNIIEDSINTSQSNTDSKTSYLYDLMLKVDRKPLGVAQMANTSYLKNVYKTDFVNVKYEDNSVVEISINSVVFDNIDQAINKILNTVKYLDENATFVDANRQTVDSFTISIYRKAKLSYYSYVPKPIDPLAPDLPVDRDDLLKPSTKPGTSIEPLQKELITREIYYAQDVTIKLYGRIDKLNKENTDDIINYTTLIPYQKYKFYIHYVKRNGEITNGYYCGGPNAGIITVPYKEKCDSVIYPKFSNIIIPDKYCACFFSILHYAINTATIFNVKEAKNAENTKIAFEGSCIEMNTRLIPFSKNIEIHQDNKILIGDYYHSSDSSIVRYFGANGIVYIDKDLNVDTTNNKCLYAISDYESTQEKDATLIKCTPYIKNEILIDIESKKEIKSSYTDVSFSYTNHVDLNLLGYICQVSDTDRETSIAYYSDGSNAYYKQNLYTMNTSGDEVNVNFYELSKYTDSNHRISQFRLKTTNKTNIYSNYNLNFLGLSEDPKQVVKTYYGYSSDNTNASNNLTYYVLWRLLTSLTLSDIYKLPSMYKQYNRKTYTPYNPEEFIIFDNTVRSSILEGDEARISIFKFDAEDYYNVPTNRGKIVNLVSIGDAILVHTHDSMFKFTGNNSLQSNAGEIQSTETEVFKTGVSEVFGSDFGFAGLQDKHDHIITENGYIFFDRDSRIVYMYSGQGQITKLSDSVERLFRHNNILNIYFANDYYNNRFFMCIWFSDQYTTYPITLSFCVNENVKTFVSTHDFCFNKAFNTKTKCYFLTMNKQDICTIDKNRIGEYHKLEIDHDKYKYFYPYKQEVQIRSVLKNEDLTLSNINIPVFYSIIDIIENLNYETIKTLDYLIWCSRYVENEFPIYSDNDEINMAESKDNVYPCSYLQIYTDTCQTKLLDLDSISNAYSISNPNSYKYPRFNQGYWSLNYFRNILNANNKFKYLGDPTNTNSKYDDGRQKAEYRSDENSLIEGKYFVARMYFNQHCDFKIDTISFNYKNKL</sequence>
<organism evidence="1">
    <name type="scientific">Geladintestivirus 5</name>
    <dbReference type="NCBI Taxonomy" id="3233137"/>
    <lineage>
        <taxon>Viruses</taxon>
        <taxon>Duplodnaviria</taxon>
        <taxon>Heunggongvirae</taxon>
        <taxon>Uroviricota</taxon>
        <taxon>Caudoviricetes</taxon>
        <taxon>Crassvirales</taxon>
    </lineage>
</organism>
<reference evidence="1" key="1">
    <citation type="submission" date="2024-06" db="EMBL/GenBank/DDBJ databases">
        <title>Intestivirid acquisition increases across infancy in a wild primate population.</title>
        <authorList>
            <person name="Schneider-Creas I.A."/>
            <person name="Moya I.L."/>
            <person name="Chiou K.L."/>
            <person name="Baniel A."/>
            <person name="Azanaw Haile A."/>
            <person name="Kebede F."/>
            <person name="Abebe B."/>
            <person name="Snyder-Mackler N."/>
            <person name="Varsani A."/>
        </authorList>
    </citation>
    <scope>NUCLEOTIDE SEQUENCE</scope>
    <source>
        <strain evidence="1">Int_RNL_2018_1252_VOL</strain>
    </source>
</reference>